<reference evidence="1" key="1">
    <citation type="submission" date="2020-08" db="EMBL/GenBank/DDBJ databases">
        <title>Multicomponent nature underlies the extraordinary mechanical properties of spider dragline silk.</title>
        <authorList>
            <person name="Kono N."/>
            <person name="Nakamura H."/>
            <person name="Mori M."/>
            <person name="Yoshida Y."/>
            <person name="Ohtoshi R."/>
            <person name="Malay A.D."/>
            <person name="Moran D.A.P."/>
            <person name="Tomita M."/>
            <person name="Numata K."/>
            <person name="Arakawa K."/>
        </authorList>
    </citation>
    <scope>NUCLEOTIDE SEQUENCE</scope>
</reference>
<name>A0A8X6SXT4_TRICX</name>
<proteinExistence type="predicted"/>
<dbReference type="Proteomes" id="UP000887159">
    <property type="component" value="Unassembled WGS sequence"/>
</dbReference>
<dbReference type="AlphaFoldDB" id="A0A8X6SXT4"/>
<gene>
    <name evidence="1" type="ORF">TNCV_2148241</name>
</gene>
<organism evidence="1 2">
    <name type="scientific">Trichonephila clavipes</name>
    <name type="common">Golden silk orbweaver</name>
    <name type="synonym">Nephila clavipes</name>
    <dbReference type="NCBI Taxonomy" id="2585209"/>
    <lineage>
        <taxon>Eukaryota</taxon>
        <taxon>Metazoa</taxon>
        <taxon>Ecdysozoa</taxon>
        <taxon>Arthropoda</taxon>
        <taxon>Chelicerata</taxon>
        <taxon>Arachnida</taxon>
        <taxon>Araneae</taxon>
        <taxon>Araneomorphae</taxon>
        <taxon>Entelegynae</taxon>
        <taxon>Araneoidea</taxon>
        <taxon>Nephilidae</taxon>
        <taxon>Trichonephila</taxon>
    </lineage>
</organism>
<evidence type="ECO:0000313" key="2">
    <source>
        <dbReference type="Proteomes" id="UP000887159"/>
    </source>
</evidence>
<comment type="caution">
    <text evidence="1">The sequence shown here is derived from an EMBL/GenBank/DDBJ whole genome shotgun (WGS) entry which is preliminary data.</text>
</comment>
<dbReference type="EMBL" id="BMAU01021354">
    <property type="protein sequence ID" value="GFY20131.1"/>
    <property type="molecule type" value="Genomic_DNA"/>
</dbReference>
<accession>A0A8X6SXT4</accession>
<sequence>MNDACAKHLRRKQQQTGVAEVMKEQITMASRCVLITLSPMEVRAVIRYEPLRLWCPSFINTYRPCMEKRSCLVKWLAAGVAC</sequence>
<evidence type="ECO:0000313" key="1">
    <source>
        <dbReference type="EMBL" id="GFY20131.1"/>
    </source>
</evidence>
<protein>
    <submittedName>
        <fullName evidence="1">Uncharacterized protein</fullName>
    </submittedName>
</protein>
<keyword evidence="2" id="KW-1185">Reference proteome</keyword>